<evidence type="ECO:0000313" key="6">
    <source>
        <dbReference type="Proteomes" id="UP000199258"/>
    </source>
</evidence>
<dbReference type="Proteomes" id="UP000199258">
    <property type="component" value="Unassembled WGS sequence"/>
</dbReference>
<dbReference type="STRING" id="335973.SAMN04488693_102206"/>
<dbReference type="GO" id="GO:0008168">
    <property type="term" value="F:methyltransferase activity"/>
    <property type="evidence" value="ECO:0007669"/>
    <property type="project" value="UniProtKB-KW"/>
</dbReference>
<keyword evidence="5" id="KW-0489">Methyltransferase</keyword>
<evidence type="ECO:0000259" key="4">
    <source>
        <dbReference type="Pfam" id="PF21302"/>
    </source>
</evidence>
<dbReference type="AlphaFoldDB" id="A0A1G8EPW5"/>
<dbReference type="PIRSF" id="PIRSF018249">
    <property type="entry name" value="MyrA_prd"/>
    <property type="match status" value="1"/>
</dbReference>
<sequence length="291" mass="30211">MPPSPGVLLLCPVCRGPLAAGPDGTSSGVPGREHTPQLLSCAGGHRFDAARQGYFNLLTGRGTSFQPDTAEMVQARIDFLGSGHFHGLADALCAAAKEAAVNRPVVLDAGAGTGYYLSRLLEAVPVSAAVVLDISKFALRRAAKLLPGALCLVCDLWQRLPVADSSVDLLLNVFAPRNPPEFARIVKDGGVLLVVTPLPQHLQEIAGTAGLLGVPGGKGDDVAASLAGAFDLISTRTVEFTMTLGPGDVRNVAMMGPAGHHRRPADLSNLSGELPVTAAFTLQSYSRRAHG</sequence>
<evidence type="ECO:0000256" key="1">
    <source>
        <dbReference type="PIRSR" id="PIRSR018249-1"/>
    </source>
</evidence>
<keyword evidence="2" id="KW-0949">S-adenosyl-L-methionine</keyword>
<dbReference type="GO" id="GO:0046872">
    <property type="term" value="F:metal ion binding"/>
    <property type="evidence" value="ECO:0007669"/>
    <property type="project" value="UniProtKB-KW"/>
</dbReference>
<dbReference type="RefSeq" id="WP_139186221.1">
    <property type="nucleotide sequence ID" value="NZ_FNDT01000002.1"/>
</dbReference>
<feature type="domain" description="Methyltransferase" evidence="3">
    <location>
        <begin position="106"/>
        <end position="175"/>
    </location>
</feature>
<dbReference type="OrthoDB" id="108476at2"/>
<evidence type="ECO:0000313" key="5">
    <source>
        <dbReference type="EMBL" id="SDH71930.1"/>
    </source>
</evidence>
<feature type="domain" description="23S rRNA (guanine(745)-N(1))-methyltransferase N-terminal" evidence="4">
    <location>
        <begin position="10"/>
        <end position="58"/>
    </location>
</feature>
<dbReference type="InterPro" id="IPR048647">
    <property type="entry name" value="RlmA_N"/>
</dbReference>
<protein>
    <submittedName>
        <fullName evidence="5">23S rRNA m(1)G-748 methyltransferase</fullName>
    </submittedName>
</protein>
<dbReference type="InterPro" id="IPR041698">
    <property type="entry name" value="Methyltransf_25"/>
</dbReference>
<feature type="binding site" evidence="2">
    <location>
        <position position="85"/>
    </location>
    <ligand>
        <name>S-adenosyl-L-methionine</name>
        <dbReference type="ChEBI" id="CHEBI:59789"/>
    </ligand>
</feature>
<dbReference type="PANTHER" id="PTHR43460:SF1">
    <property type="entry name" value="METHYLTRANSFERASE TYPE 11 DOMAIN-CONTAINING PROTEIN"/>
    <property type="match status" value="1"/>
</dbReference>
<keyword evidence="1" id="KW-0479">Metal-binding</keyword>
<evidence type="ECO:0000256" key="2">
    <source>
        <dbReference type="PIRSR" id="PIRSR018249-2"/>
    </source>
</evidence>
<dbReference type="CDD" id="cd02440">
    <property type="entry name" value="AdoMet_MTases"/>
    <property type="match status" value="1"/>
</dbReference>
<dbReference type="Pfam" id="PF21302">
    <property type="entry name" value="Zn_ribbon_RlmA"/>
    <property type="match status" value="1"/>
</dbReference>
<feature type="binding site" evidence="1">
    <location>
        <position position="45"/>
    </location>
    <ligand>
        <name>Zn(2+)</name>
        <dbReference type="ChEBI" id="CHEBI:29105"/>
    </ligand>
</feature>
<dbReference type="PANTHER" id="PTHR43460">
    <property type="entry name" value="METHYLTRANSFERASE"/>
    <property type="match status" value="1"/>
</dbReference>
<dbReference type="Pfam" id="PF13649">
    <property type="entry name" value="Methyltransf_25"/>
    <property type="match status" value="1"/>
</dbReference>
<keyword evidence="5" id="KW-0808">Transferase</keyword>
<organism evidence="5 6">
    <name type="scientific">Arthrobacter subterraneus</name>
    <dbReference type="NCBI Taxonomy" id="335973"/>
    <lineage>
        <taxon>Bacteria</taxon>
        <taxon>Bacillati</taxon>
        <taxon>Actinomycetota</taxon>
        <taxon>Actinomycetes</taxon>
        <taxon>Micrococcales</taxon>
        <taxon>Micrococcaceae</taxon>
        <taxon>Arthrobacter</taxon>
    </lineage>
</organism>
<accession>A0A1G8EPW5</accession>
<dbReference type="InterPro" id="IPR016718">
    <property type="entry name" value="rRNA_m1G-MeTrfase_A_prd"/>
</dbReference>
<dbReference type="InterPro" id="IPR052939">
    <property type="entry name" value="23S_rRNA_MeTrnsfrase_RlmA"/>
</dbReference>
<proteinExistence type="predicted"/>
<dbReference type="SUPFAM" id="SSF53335">
    <property type="entry name" value="S-adenosyl-L-methionine-dependent methyltransferases"/>
    <property type="match status" value="1"/>
</dbReference>
<feature type="binding site" evidence="1">
    <location>
        <position position="41"/>
    </location>
    <ligand>
        <name>Zn(2+)</name>
        <dbReference type="ChEBI" id="CHEBI:29105"/>
    </ligand>
</feature>
<name>A0A1G8EPW5_9MICC</name>
<dbReference type="Gene3D" id="3.40.50.150">
    <property type="entry name" value="Vaccinia Virus protein VP39"/>
    <property type="match status" value="1"/>
</dbReference>
<dbReference type="GO" id="GO:0032259">
    <property type="term" value="P:methylation"/>
    <property type="evidence" value="ECO:0007669"/>
    <property type="project" value="UniProtKB-KW"/>
</dbReference>
<gene>
    <name evidence="5" type="ORF">SAMN04488693_102206</name>
</gene>
<keyword evidence="6" id="KW-1185">Reference proteome</keyword>
<reference evidence="5 6" key="1">
    <citation type="submission" date="2016-10" db="EMBL/GenBank/DDBJ databases">
        <authorList>
            <person name="de Groot N.N."/>
        </authorList>
    </citation>
    <scope>NUCLEOTIDE SEQUENCE [LARGE SCALE GENOMIC DNA]</scope>
    <source>
        <strain evidence="5 6">NP_1H</strain>
    </source>
</reference>
<keyword evidence="1" id="KW-0862">Zinc</keyword>
<dbReference type="InterPro" id="IPR029063">
    <property type="entry name" value="SAM-dependent_MTases_sf"/>
</dbReference>
<feature type="binding site" evidence="2">
    <location>
        <position position="201"/>
    </location>
    <ligand>
        <name>S-adenosyl-L-methionine</name>
        <dbReference type="ChEBI" id="CHEBI:59789"/>
    </ligand>
</feature>
<evidence type="ECO:0000259" key="3">
    <source>
        <dbReference type="Pfam" id="PF13649"/>
    </source>
</evidence>
<feature type="binding site" evidence="2">
    <location>
        <begin position="113"/>
        <end position="114"/>
    </location>
    <ligand>
        <name>S-adenosyl-L-methionine</name>
        <dbReference type="ChEBI" id="CHEBI:59789"/>
    </ligand>
</feature>
<dbReference type="EMBL" id="FNDT01000002">
    <property type="protein sequence ID" value="SDH71930.1"/>
    <property type="molecule type" value="Genomic_DNA"/>
</dbReference>